<dbReference type="EMBL" id="JAVRBK010000002">
    <property type="protein sequence ID" value="KAK5648113.1"/>
    <property type="molecule type" value="Genomic_DNA"/>
</dbReference>
<dbReference type="CDD" id="cd22343">
    <property type="entry name" value="PDDEXK_lambda_exonuclease-like"/>
    <property type="match status" value="1"/>
</dbReference>
<dbReference type="SUPFAM" id="SSF52980">
    <property type="entry name" value="Restriction endonuclease-like"/>
    <property type="match status" value="1"/>
</dbReference>
<dbReference type="GO" id="GO:0006281">
    <property type="term" value="P:DNA repair"/>
    <property type="evidence" value="ECO:0007669"/>
    <property type="project" value="UniProtKB-ARBA"/>
</dbReference>
<dbReference type="InterPro" id="IPR011604">
    <property type="entry name" value="PDDEXK-like_dom_sf"/>
</dbReference>
<protein>
    <recommendedName>
        <fullName evidence="2">SWIM-type domain-containing protein</fullName>
    </recommendedName>
</protein>
<dbReference type="InterPro" id="IPR007527">
    <property type="entry name" value="Znf_SWIM"/>
</dbReference>
<dbReference type="GO" id="GO:0008270">
    <property type="term" value="F:zinc ion binding"/>
    <property type="evidence" value="ECO:0007669"/>
    <property type="project" value="UniProtKB-KW"/>
</dbReference>
<gene>
    <name evidence="3" type="ORF">RI129_003005</name>
</gene>
<evidence type="ECO:0000259" key="2">
    <source>
        <dbReference type="PROSITE" id="PS50966"/>
    </source>
</evidence>
<feature type="domain" description="SWIM-type" evidence="2">
    <location>
        <begin position="62"/>
        <end position="96"/>
    </location>
</feature>
<keyword evidence="1" id="KW-0863">Zinc-finger</keyword>
<dbReference type="Gene3D" id="3.90.320.10">
    <property type="match status" value="1"/>
</dbReference>
<name>A0AAN7ZUG6_9COLE</name>
<reference evidence="3 4" key="1">
    <citation type="journal article" date="2024" name="Insects">
        <title>An Improved Chromosome-Level Genome Assembly of the Firefly Pyrocoelia pectoralis.</title>
        <authorList>
            <person name="Fu X."/>
            <person name="Meyer-Rochow V.B."/>
            <person name="Ballantyne L."/>
            <person name="Zhu X."/>
        </authorList>
    </citation>
    <scope>NUCLEOTIDE SEQUENCE [LARGE SCALE GENOMIC DNA]</scope>
    <source>
        <strain evidence="3">XCY_ONT2</strain>
    </source>
</reference>
<keyword evidence="4" id="KW-1185">Reference proteome</keyword>
<dbReference type="PROSITE" id="PS50966">
    <property type="entry name" value="ZF_SWIM"/>
    <property type="match status" value="1"/>
</dbReference>
<keyword evidence="1" id="KW-0479">Metal-binding</keyword>
<comment type="caution">
    <text evidence="3">The sequence shown here is derived from an EMBL/GenBank/DDBJ whole genome shotgun (WGS) entry which is preliminary data.</text>
</comment>
<dbReference type="Proteomes" id="UP001329430">
    <property type="component" value="Chromosome 2"/>
</dbReference>
<organism evidence="3 4">
    <name type="scientific">Pyrocoelia pectoralis</name>
    <dbReference type="NCBI Taxonomy" id="417401"/>
    <lineage>
        <taxon>Eukaryota</taxon>
        <taxon>Metazoa</taxon>
        <taxon>Ecdysozoa</taxon>
        <taxon>Arthropoda</taxon>
        <taxon>Hexapoda</taxon>
        <taxon>Insecta</taxon>
        <taxon>Pterygota</taxon>
        <taxon>Neoptera</taxon>
        <taxon>Endopterygota</taxon>
        <taxon>Coleoptera</taxon>
        <taxon>Polyphaga</taxon>
        <taxon>Elateriformia</taxon>
        <taxon>Elateroidea</taxon>
        <taxon>Lampyridae</taxon>
        <taxon>Lampyrinae</taxon>
        <taxon>Pyrocoelia</taxon>
    </lineage>
</organism>
<accession>A0AAN7ZUG6</accession>
<dbReference type="AlphaFoldDB" id="A0AAN7ZUG6"/>
<proteinExistence type="predicted"/>
<sequence>MTSKHILKLSSINGFFENDNTIIKRGENALESNHIKFMQFDADLMIIRGDVYASMKDKTYRNEITLNKSGEIIEGSCACPRGFRCHHLAALALFGHYNISVTDKQCTWNASKPKNAEVKTSEDIYPSKPYFAIDRQINKEELNALREKLDLFGSTVGFTWLLKEETPDDKSNGAVFIIIEDIISSNEFCSSENKGEYLKEKCAIDDQQIKLIADITKGQTLNENWFLVRKHRITASNFGLILSCFKRNKFPPSLFKALAGAYNLDGIKSIQWGRTHEKTGLDYLKTNLNLDVQPTGIWLSNSGLLGASPDGLVGVDSIVEIKCPYSFRNDKLSESLKKQNTYVIRYNESGEIVINSNHKYFHQIQGLLHILKRKKCYLCIWTLHEIITVIVEIDQLWAENLSILENFYINHYLPKLMKE</sequence>
<dbReference type="PANTHER" id="PTHR39953:SF1">
    <property type="entry name" value="RE54151P"/>
    <property type="match status" value="1"/>
</dbReference>
<evidence type="ECO:0000313" key="4">
    <source>
        <dbReference type="Proteomes" id="UP001329430"/>
    </source>
</evidence>
<dbReference type="InterPro" id="IPR011335">
    <property type="entry name" value="Restrct_endonuc-II-like"/>
</dbReference>
<evidence type="ECO:0000256" key="1">
    <source>
        <dbReference type="PROSITE-ProRule" id="PRU00325"/>
    </source>
</evidence>
<dbReference type="InterPro" id="IPR019080">
    <property type="entry name" value="YqaJ_viral_recombinase"/>
</dbReference>
<keyword evidence="1" id="KW-0862">Zinc</keyword>
<evidence type="ECO:0000313" key="3">
    <source>
        <dbReference type="EMBL" id="KAK5648113.1"/>
    </source>
</evidence>
<dbReference type="PANTHER" id="PTHR39953">
    <property type="entry name" value="RE54151P"/>
    <property type="match status" value="1"/>
</dbReference>
<dbReference type="Pfam" id="PF09588">
    <property type="entry name" value="YqaJ"/>
    <property type="match status" value="1"/>
</dbReference>